<dbReference type="Proteomes" id="UP000241639">
    <property type="component" value="Unassembled WGS sequence"/>
</dbReference>
<dbReference type="Pfam" id="PF14398">
    <property type="entry name" value="ATPgrasp_YheCD"/>
    <property type="match status" value="1"/>
</dbReference>
<protein>
    <submittedName>
        <fullName evidence="1">YheC/D-like protein</fullName>
    </submittedName>
</protein>
<name>A0A2T4ZAX7_9BACL</name>
<evidence type="ECO:0000313" key="2">
    <source>
        <dbReference type="Proteomes" id="UP000241639"/>
    </source>
</evidence>
<comment type="caution">
    <text evidence="1">The sequence shown here is derived from an EMBL/GenBank/DDBJ whole genome shotgun (WGS) entry which is preliminary data.</text>
</comment>
<organism evidence="1 2">
    <name type="scientific">Desmospora activa DSM 45169</name>
    <dbReference type="NCBI Taxonomy" id="1121389"/>
    <lineage>
        <taxon>Bacteria</taxon>
        <taxon>Bacillati</taxon>
        <taxon>Bacillota</taxon>
        <taxon>Bacilli</taxon>
        <taxon>Bacillales</taxon>
        <taxon>Thermoactinomycetaceae</taxon>
        <taxon>Desmospora</taxon>
    </lineage>
</organism>
<reference evidence="1 2" key="1">
    <citation type="submission" date="2018-04" db="EMBL/GenBank/DDBJ databases">
        <title>Genomic Encyclopedia of Archaeal and Bacterial Type Strains, Phase II (KMG-II): from individual species to whole genera.</title>
        <authorList>
            <person name="Goeker M."/>
        </authorList>
    </citation>
    <scope>NUCLEOTIDE SEQUENCE [LARGE SCALE GENOMIC DNA]</scope>
    <source>
        <strain evidence="1 2">DSM 45169</strain>
    </source>
</reference>
<dbReference type="SUPFAM" id="SSF56059">
    <property type="entry name" value="Glutathione synthetase ATP-binding domain-like"/>
    <property type="match status" value="1"/>
</dbReference>
<accession>A0A2T4ZAX7</accession>
<dbReference type="OrthoDB" id="7869153at2"/>
<proteinExistence type="predicted"/>
<dbReference type="InterPro" id="IPR026838">
    <property type="entry name" value="YheC/D"/>
</dbReference>
<evidence type="ECO:0000313" key="1">
    <source>
        <dbReference type="EMBL" id="PTM59017.1"/>
    </source>
</evidence>
<keyword evidence="2" id="KW-1185">Reference proteome</keyword>
<sequence length="221" mass="25187">MPVRRVKGKLLKYGVMSRDSRLNRHLPQTRQLRESELRSMLKRYSTLFIKPDKGSGGHGIIRVRRLSESKMKVEWGRNRSVVHPKALTPMLCEITNPSHRYLIQQGVSLSRVNGRAFDIRVFMQKPKNRWVVSGKVVRVASRGRFLTNYHQGAKPAPVPQVLHQLYRGEKAAKMMQKIDSLSCFITGVGCSLSRDTGIGGRYCSRPEGEVMDFGSEHQSRL</sequence>
<dbReference type="EMBL" id="PZZP01000001">
    <property type="protein sequence ID" value="PTM59017.1"/>
    <property type="molecule type" value="Genomic_DNA"/>
</dbReference>
<gene>
    <name evidence="1" type="ORF">C8J48_1617</name>
</gene>
<dbReference type="AlphaFoldDB" id="A0A2T4ZAX7"/>